<keyword evidence="2 4" id="KW-0442">Lipid degradation</keyword>
<dbReference type="InterPro" id="IPR002641">
    <property type="entry name" value="PNPLA_dom"/>
</dbReference>
<dbReference type="CDD" id="cd07209">
    <property type="entry name" value="Pat_hypo_Ecoli_Z1214_like"/>
    <property type="match status" value="1"/>
</dbReference>
<dbReference type="KEGG" id="xcl:G4Z02_08115"/>
<organism evidence="6 7">
    <name type="scientific">Candidatus Xianfuyuplasma coldseepsis</name>
    <dbReference type="NCBI Taxonomy" id="2782163"/>
    <lineage>
        <taxon>Bacteria</taxon>
        <taxon>Bacillati</taxon>
        <taxon>Mycoplasmatota</taxon>
        <taxon>Mollicutes</taxon>
        <taxon>Candidatus Izemoplasmatales</taxon>
        <taxon>Candidatus Izemoplasmataceae</taxon>
        <taxon>Candidatus Xianfuyuplasma</taxon>
    </lineage>
</organism>
<keyword evidence="7" id="KW-1185">Reference proteome</keyword>
<name>A0A7L7KTG4_9MOLU</name>
<feature type="domain" description="PNPLA" evidence="5">
    <location>
        <begin position="6"/>
        <end position="201"/>
    </location>
</feature>
<evidence type="ECO:0000313" key="6">
    <source>
        <dbReference type="EMBL" id="QMS85709.1"/>
    </source>
</evidence>
<dbReference type="GO" id="GO:0016787">
    <property type="term" value="F:hydrolase activity"/>
    <property type="evidence" value="ECO:0007669"/>
    <property type="project" value="UniProtKB-UniRule"/>
</dbReference>
<dbReference type="GO" id="GO:0016042">
    <property type="term" value="P:lipid catabolic process"/>
    <property type="evidence" value="ECO:0007669"/>
    <property type="project" value="UniProtKB-UniRule"/>
</dbReference>
<dbReference type="EMBL" id="CP048914">
    <property type="protein sequence ID" value="QMS85709.1"/>
    <property type="molecule type" value="Genomic_DNA"/>
</dbReference>
<evidence type="ECO:0000259" key="5">
    <source>
        <dbReference type="PROSITE" id="PS51635"/>
    </source>
</evidence>
<dbReference type="InterPro" id="IPR050301">
    <property type="entry name" value="NTE"/>
</dbReference>
<dbReference type="AlphaFoldDB" id="A0A7L7KTG4"/>
<protein>
    <submittedName>
        <fullName evidence="6">Patatin-like phospholipase family protein</fullName>
    </submittedName>
</protein>
<dbReference type="PROSITE" id="PS51635">
    <property type="entry name" value="PNPLA"/>
    <property type="match status" value="1"/>
</dbReference>
<dbReference type="Gene3D" id="3.40.1090.10">
    <property type="entry name" value="Cytosolic phospholipase A2 catalytic domain"/>
    <property type="match status" value="1"/>
</dbReference>
<evidence type="ECO:0000256" key="3">
    <source>
        <dbReference type="ARBA" id="ARBA00023098"/>
    </source>
</evidence>
<feature type="short sequence motif" description="DGA/G" evidence="4">
    <location>
        <begin position="188"/>
        <end position="190"/>
    </location>
</feature>
<gene>
    <name evidence="6" type="ORF">G4Z02_08115</name>
</gene>
<dbReference type="InterPro" id="IPR016035">
    <property type="entry name" value="Acyl_Trfase/lysoPLipase"/>
</dbReference>
<evidence type="ECO:0000256" key="1">
    <source>
        <dbReference type="ARBA" id="ARBA00022801"/>
    </source>
</evidence>
<proteinExistence type="predicted"/>
<sequence length="272" mass="31352">MKKLGIALAGGGARGAYQIGAWKALKEFGIDQHITAFSGASVGSLNAVLFAMGDYELAKETWMNLDDKSLFNIEKHIMKRLFKEKLNFFNRGVFSTRKLEKMLHETIDYDIIKDKEIYVATTHIGDDNSTFFDLLRTNYEHYFKKNQRIHYVDLRTIDPETIEKTLLASCAIPIAFRPITIKGKTYYDGGVLDNTPYQPLIDAGCDTIIVIDLYTFSSMRIKKVEEANVYTIFPKRSLRGILDFSHKHIERRFELGYHDMKQKLETIKDELL</sequence>
<evidence type="ECO:0000313" key="7">
    <source>
        <dbReference type="Proteomes" id="UP000514720"/>
    </source>
</evidence>
<dbReference type="PANTHER" id="PTHR14226">
    <property type="entry name" value="NEUROPATHY TARGET ESTERASE/SWISS CHEESE D.MELANOGASTER"/>
    <property type="match status" value="1"/>
</dbReference>
<evidence type="ECO:0000256" key="2">
    <source>
        <dbReference type="ARBA" id="ARBA00022963"/>
    </source>
</evidence>
<dbReference type="Pfam" id="PF01734">
    <property type="entry name" value="Patatin"/>
    <property type="match status" value="1"/>
</dbReference>
<feature type="short sequence motif" description="GXSXG" evidence="4">
    <location>
        <begin position="39"/>
        <end position="43"/>
    </location>
</feature>
<reference evidence="6 7" key="1">
    <citation type="submission" date="2020-02" db="EMBL/GenBank/DDBJ databases">
        <authorList>
            <person name="Zheng R.K."/>
            <person name="Sun C.M."/>
        </authorList>
    </citation>
    <scope>NUCLEOTIDE SEQUENCE [LARGE SCALE GENOMIC DNA]</scope>
    <source>
        <strain evidence="7">zrk13</strain>
    </source>
</reference>
<dbReference type="Proteomes" id="UP000514720">
    <property type="component" value="Chromosome"/>
</dbReference>
<evidence type="ECO:0000256" key="4">
    <source>
        <dbReference type="PROSITE-ProRule" id="PRU01161"/>
    </source>
</evidence>
<feature type="short sequence motif" description="GXGXXG" evidence="4">
    <location>
        <begin position="10"/>
        <end position="15"/>
    </location>
</feature>
<keyword evidence="1 4" id="KW-0378">Hydrolase</keyword>
<feature type="active site" description="Nucleophile" evidence="4">
    <location>
        <position position="41"/>
    </location>
</feature>
<dbReference type="PANTHER" id="PTHR14226:SF57">
    <property type="entry name" value="BLR7027 PROTEIN"/>
    <property type="match status" value="1"/>
</dbReference>
<keyword evidence="3 4" id="KW-0443">Lipid metabolism</keyword>
<dbReference type="SUPFAM" id="SSF52151">
    <property type="entry name" value="FabD/lysophospholipase-like"/>
    <property type="match status" value="1"/>
</dbReference>
<accession>A0A7L7KTG4</accession>
<dbReference type="RefSeq" id="WP_258877514.1">
    <property type="nucleotide sequence ID" value="NZ_CP048914.1"/>
</dbReference>
<feature type="active site" description="Proton acceptor" evidence="4">
    <location>
        <position position="188"/>
    </location>
</feature>